<reference evidence="6 7" key="1">
    <citation type="submission" date="2020-05" db="EMBL/GenBank/DDBJ databases">
        <title>Descriptions of Corynebacterium xxxx sp. nov., Corynebacterium yyyy sp. nov. and Corynebacterium zzzz sp. nov.</title>
        <authorList>
            <person name="Zhang G."/>
        </authorList>
    </citation>
    <scope>NUCLEOTIDE SEQUENCE [LARGE SCALE GENOMIC DNA]</scope>
    <source>
        <strain evidence="7">zg-915</strain>
    </source>
</reference>
<keyword evidence="3 5" id="KW-0067">ATP-binding</keyword>
<keyword evidence="2 5" id="KW-0547">Nucleotide-binding</keyword>
<comment type="similarity">
    <text evidence="5">Belongs to the glutamate--cysteine ligase type 2 family. YbdK subfamily.</text>
</comment>
<gene>
    <name evidence="6" type="ORF">HMC16_07965</name>
</gene>
<keyword evidence="1 5" id="KW-0436">Ligase</keyword>
<proteinExistence type="inferred from homology"/>
<evidence type="ECO:0000256" key="4">
    <source>
        <dbReference type="ARBA" id="ARBA00048819"/>
    </source>
</evidence>
<dbReference type="AlphaFoldDB" id="A0A838CL37"/>
<dbReference type="InterPro" id="IPR011793">
    <property type="entry name" value="YbdK"/>
</dbReference>
<dbReference type="EMBL" id="JABFEE010000007">
    <property type="protein sequence ID" value="MBA1835647.1"/>
    <property type="molecule type" value="Genomic_DNA"/>
</dbReference>
<dbReference type="NCBIfam" id="NF010042">
    <property type="entry name" value="PRK13517.1-2"/>
    <property type="match status" value="1"/>
</dbReference>
<dbReference type="InterPro" id="IPR006336">
    <property type="entry name" value="GCS2"/>
</dbReference>
<evidence type="ECO:0000256" key="1">
    <source>
        <dbReference type="ARBA" id="ARBA00022598"/>
    </source>
</evidence>
<dbReference type="NCBIfam" id="NF010044">
    <property type="entry name" value="PRK13517.1-4"/>
    <property type="match status" value="1"/>
</dbReference>
<organism evidence="6 7">
    <name type="scientific">Corynebacterium wankanglinii</name>
    <dbReference type="NCBI Taxonomy" id="2735136"/>
    <lineage>
        <taxon>Bacteria</taxon>
        <taxon>Bacillati</taxon>
        <taxon>Actinomycetota</taxon>
        <taxon>Actinomycetes</taxon>
        <taxon>Mycobacteriales</taxon>
        <taxon>Corynebacteriaceae</taxon>
        <taxon>Corynebacterium</taxon>
    </lineage>
</organism>
<dbReference type="RefSeq" id="WP_181194992.1">
    <property type="nucleotide sequence ID" value="NZ_JABFEE010000007.1"/>
</dbReference>
<accession>A0A838CL37</accession>
<evidence type="ECO:0000313" key="7">
    <source>
        <dbReference type="Proteomes" id="UP000581408"/>
    </source>
</evidence>
<dbReference type="InterPro" id="IPR050141">
    <property type="entry name" value="GCL_type2/YbdK_subfam"/>
</dbReference>
<evidence type="ECO:0000256" key="2">
    <source>
        <dbReference type="ARBA" id="ARBA00022741"/>
    </source>
</evidence>
<dbReference type="GO" id="GO:0004357">
    <property type="term" value="F:glutamate-cysteine ligase activity"/>
    <property type="evidence" value="ECO:0007669"/>
    <property type="project" value="UniProtKB-EC"/>
</dbReference>
<dbReference type="Proteomes" id="UP000581408">
    <property type="component" value="Unassembled WGS sequence"/>
</dbReference>
<dbReference type="Pfam" id="PF04107">
    <property type="entry name" value="GCS2"/>
    <property type="match status" value="1"/>
</dbReference>
<evidence type="ECO:0000256" key="5">
    <source>
        <dbReference type="HAMAP-Rule" id="MF_01609"/>
    </source>
</evidence>
<dbReference type="PANTHER" id="PTHR36510">
    <property type="entry name" value="GLUTAMATE--CYSTEINE LIGASE 2-RELATED"/>
    <property type="match status" value="1"/>
</dbReference>
<dbReference type="EC" id="6.3.2.2" evidence="5"/>
<evidence type="ECO:0000256" key="3">
    <source>
        <dbReference type="ARBA" id="ARBA00022840"/>
    </source>
</evidence>
<comment type="function">
    <text evidence="5">ATP-dependent carboxylate-amine ligase which exhibits weak glutamate--cysteine ligase activity.</text>
</comment>
<dbReference type="GO" id="GO:0042398">
    <property type="term" value="P:modified amino acid biosynthetic process"/>
    <property type="evidence" value="ECO:0007669"/>
    <property type="project" value="InterPro"/>
</dbReference>
<evidence type="ECO:0000313" key="6">
    <source>
        <dbReference type="EMBL" id="MBA1835647.1"/>
    </source>
</evidence>
<comment type="catalytic activity">
    <reaction evidence="4 5">
        <text>L-cysteine + L-glutamate + ATP = gamma-L-glutamyl-L-cysteine + ADP + phosphate + H(+)</text>
        <dbReference type="Rhea" id="RHEA:13285"/>
        <dbReference type="ChEBI" id="CHEBI:15378"/>
        <dbReference type="ChEBI" id="CHEBI:29985"/>
        <dbReference type="ChEBI" id="CHEBI:30616"/>
        <dbReference type="ChEBI" id="CHEBI:35235"/>
        <dbReference type="ChEBI" id="CHEBI:43474"/>
        <dbReference type="ChEBI" id="CHEBI:58173"/>
        <dbReference type="ChEBI" id="CHEBI:456216"/>
        <dbReference type="EC" id="6.3.2.2"/>
    </reaction>
</comment>
<dbReference type="GO" id="GO:0005524">
    <property type="term" value="F:ATP binding"/>
    <property type="evidence" value="ECO:0007669"/>
    <property type="project" value="UniProtKB-KW"/>
</dbReference>
<dbReference type="Gene3D" id="3.30.590.20">
    <property type="match status" value="1"/>
</dbReference>
<dbReference type="HAMAP" id="MF_01609">
    <property type="entry name" value="Glu_cys_ligase_2"/>
    <property type="match status" value="1"/>
</dbReference>
<name>A0A838CL37_9CORY</name>
<sequence length="376" mass="43111">MDPFRDFARSEGPTLGVEWEICLVDPETRDLVPRAAEVIDEVQARYPDIHLEREFLQNTIELVTPICANTKEAIRALQKDLNAVKEVADEKGLKLWASGGHPFSDFRTNPLSPKSTYEEIVNRTQYWGQHMLLWGIHCHVGISHEDKVWPIINAVMTKYPHLLAISASSPGWDGIDTSYASNRTMLYQQLPTAGMPYQFQSWDEWVDFMRDQQTSGVINHTGSMHFDVRPAAKWGTIEVRISDATSNLRELAAVVALTHCLVVHYDRMLERGEELPTLQQWHVAENKWRGARYGMDALVITSRDTDEDWVKNELQLLIDELTPTATDLDCLDELELVREIIERGAGYQRQRAIYQRTGDWKDVVDATCAEMWELTL</sequence>
<dbReference type="SUPFAM" id="SSF55931">
    <property type="entry name" value="Glutamine synthetase/guanido kinase"/>
    <property type="match status" value="1"/>
</dbReference>
<comment type="caution">
    <text evidence="6">The sequence shown here is derived from an EMBL/GenBank/DDBJ whole genome shotgun (WGS) entry which is preliminary data.</text>
</comment>
<dbReference type="PANTHER" id="PTHR36510:SF1">
    <property type="entry name" value="GLUTAMATE--CYSTEINE LIGASE 2-RELATED"/>
    <property type="match status" value="1"/>
</dbReference>
<dbReference type="InterPro" id="IPR014746">
    <property type="entry name" value="Gln_synth/guanido_kin_cat_dom"/>
</dbReference>
<dbReference type="NCBIfam" id="TIGR02050">
    <property type="entry name" value="gshA_cyan_rel"/>
    <property type="match status" value="1"/>
</dbReference>
<protein>
    <recommendedName>
        <fullName evidence="5">Putative glutamate--cysteine ligase 2</fullName>
        <ecNumber evidence="5">6.3.2.2</ecNumber>
    </recommendedName>
    <alternativeName>
        <fullName evidence="5">Gamma-glutamylcysteine synthetase 2</fullName>
        <shortName evidence="5">GCS 2</shortName>
        <shortName evidence="5">Gamma-GCS 2</shortName>
    </alternativeName>
</protein>